<feature type="transmembrane region" description="Helical" evidence="3">
    <location>
        <begin position="21"/>
        <end position="41"/>
    </location>
</feature>
<sequence length="361" mass="40971">MASMVTLRREVMKICEWFLDLLTFLGFYLIAVYCIVVEFYLDRIRRYNGLSRMKHLLKAIEKSKFINTSSRELVAVITGADGSIGAEITRLLLRYNFKVVCLVRNCDNSGWLDNSEYQLNLVLRNVDLSNLREVKEVATLLANEYPHIDLIICSAGIMLQPFKLTSDGFETHYAVNLLSHAIMVNCLLSPMIKYSAGESCVRDSRVVFLSSATAHLGFFNSMLQDNSKMFHTYRNGYQAYSTSKFAISLYIEEMNKQMQQKCVTANQRTVTAISVHPGCVASGLYEHANTLTKAMIFRLLWIVMRNPALAAAETIALGCADNLKGGCYYQHMTPTRILCTAAKKKQLYERVRSIITDMEEM</sequence>
<evidence type="ECO:0000256" key="2">
    <source>
        <dbReference type="ARBA" id="ARBA00023002"/>
    </source>
</evidence>
<evidence type="ECO:0000256" key="3">
    <source>
        <dbReference type="SAM" id="Phobius"/>
    </source>
</evidence>
<dbReference type="InterPro" id="IPR002347">
    <property type="entry name" value="SDR_fam"/>
</dbReference>
<dbReference type="Proteomes" id="UP000006672">
    <property type="component" value="Unassembled WGS sequence"/>
</dbReference>
<dbReference type="SUPFAM" id="SSF51735">
    <property type="entry name" value="NAD(P)-binding Rossmann-fold domains"/>
    <property type="match status" value="1"/>
</dbReference>
<evidence type="ECO:0000313" key="4">
    <source>
        <dbReference type="EMBL" id="CTP81728.1"/>
    </source>
</evidence>
<name>A0A0I9NAS1_BRUMA</name>
<keyword evidence="3" id="KW-0472">Membrane</keyword>
<dbReference type="STRING" id="6279.A0A0I9NAS1"/>
<accession>A0A4E9FII8</accession>
<reference evidence="4 6" key="1">
    <citation type="journal article" date="2007" name="Science">
        <title>Draft genome of the filarial nematode parasite Brugia malayi.</title>
        <authorList>
            <person name="Ghedin E."/>
            <person name="Wang S."/>
            <person name="Spiro D."/>
            <person name="Caler E."/>
            <person name="Zhao Q."/>
            <person name="Crabtree J."/>
            <person name="Allen J.E."/>
            <person name="Delcher A.L."/>
            <person name="Guiliano D.B."/>
            <person name="Miranda-Saavedra D."/>
            <person name="Angiuoli S.V."/>
            <person name="Creasy T."/>
            <person name="Amedeo P."/>
            <person name="Haas B."/>
            <person name="El-Sayed N.M."/>
            <person name="Wortman J.R."/>
            <person name="Feldblyum T."/>
            <person name="Tallon L."/>
            <person name="Schatz M."/>
            <person name="Shumway M."/>
            <person name="Koo H."/>
            <person name="Salzberg S.L."/>
            <person name="Schobel S."/>
            <person name="Pertea M."/>
            <person name="Pop M."/>
            <person name="White O."/>
            <person name="Barton G.J."/>
            <person name="Carlow C.K."/>
            <person name="Crawford M.J."/>
            <person name="Daub J."/>
            <person name="Dimmic M.W."/>
            <person name="Estes C.F."/>
            <person name="Foster J.M."/>
            <person name="Ganatra M."/>
            <person name="Gregory W.F."/>
            <person name="Johnson N.M."/>
            <person name="Jin J."/>
            <person name="Komuniecki R."/>
            <person name="Korf I."/>
            <person name="Kumar S."/>
            <person name="Laney S."/>
            <person name="Li B.W."/>
            <person name="Li W."/>
            <person name="Lindblom T.H."/>
            <person name="Lustigman S."/>
            <person name="Ma D."/>
            <person name="Maina C.V."/>
            <person name="Martin D.M."/>
            <person name="McCarter J.P."/>
            <person name="McReynolds L."/>
            <person name="Mitreva M."/>
            <person name="Nutman T.B."/>
            <person name="Parkinson J."/>
            <person name="Peregrin-Alvarez J.M."/>
            <person name="Poole C."/>
            <person name="Ren Q."/>
            <person name="Saunders L."/>
            <person name="Sluder A.E."/>
            <person name="Smith K."/>
            <person name="Stanke M."/>
            <person name="Unnasch T.R."/>
            <person name="Ware J."/>
            <person name="Wei A.D."/>
            <person name="Weil G."/>
            <person name="Williams D.J."/>
            <person name="Zhang Y."/>
            <person name="Williams S.A."/>
            <person name="Fraser-Liggett C."/>
            <person name="Slatko B."/>
            <person name="Blaxter M.L."/>
            <person name="Scott A.L."/>
        </authorList>
    </citation>
    <scope>NUCLEOTIDE SEQUENCE</scope>
    <source>
        <strain evidence="4 6">FR3</strain>
    </source>
</reference>
<evidence type="ECO:0000256" key="1">
    <source>
        <dbReference type="ARBA" id="ARBA00006484"/>
    </source>
</evidence>
<keyword evidence="3" id="KW-0812">Transmembrane</keyword>
<dbReference type="EMBL" id="CAAKNF010000194">
    <property type="protein sequence ID" value="VIO96352.1"/>
    <property type="molecule type" value="Genomic_DNA"/>
</dbReference>
<evidence type="ECO:0000313" key="7">
    <source>
        <dbReference type="WBParaSite" id="Bm2432a.1"/>
    </source>
</evidence>
<comment type="similarity">
    <text evidence="1">Belongs to the short-chain dehydrogenases/reductases (SDR) family.</text>
</comment>
<reference evidence="4" key="2">
    <citation type="submission" date="2012-12" db="EMBL/GenBank/DDBJ databases">
        <authorList>
            <person name="Gao Y.W."/>
            <person name="Fan S.T."/>
            <person name="Sun H.T."/>
            <person name="Wang Z."/>
            <person name="Gao X.L."/>
            <person name="Li Y.G."/>
            <person name="Wang T.C."/>
            <person name="Zhang K."/>
            <person name="Xu W.W."/>
            <person name="Yu Z.J."/>
            <person name="Xia X.Z."/>
        </authorList>
    </citation>
    <scope>NUCLEOTIDE SEQUENCE</scope>
    <source>
        <strain evidence="4">FR3</strain>
    </source>
</reference>
<dbReference type="PRINTS" id="PR00081">
    <property type="entry name" value="GDHRDH"/>
</dbReference>
<dbReference type="CTD" id="6104586"/>
<dbReference type="InterPro" id="IPR036291">
    <property type="entry name" value="NAD(P)-bd_dom_sf"/>
</dbReference>
<gene>
    <name evidence="4 5 7" type="ORF">Bm2432</name>
    <name evidence="5" type="ORF">BM_BM2432</name>
    <name evidence="4" type="ORF">BM_Bm2432</name>
</gene>
<accession>A0A0I9NAS1</accession>
<dbReference type="GeneID" id="6104586"/>
<protein>
    <submittedName>
        <fullName evidence="4 7">Bm2432</fullName>
    </submittedName>
</protein>
<keyword evidence="3" id="KW-1133">Transmembrane helix</keyword>
<dbReference type="WBParaSite" id="Bm2432a.1">
    <property type="protein sequence ID" value="Bm2432a.1"/>
    <property type="gene ID" value="WBGene00222693"/>
</dbReference>
<keyword evidence="6" id="KW-1185">Reference proteome</keyword>
<dbReference type="Pfam" id="PF00106">
    <property type="entry name" value="adh_short"/>
    <property type="match status" value="1"/>
</dbReference>
<dbReference type="PANTHER" id="PTHR24320">
    <property type="entry name" value="RETINOL DEHYDROGENASE"/>
    <property type="match status" value="1"/>
</dbReference>
<evidence type="ECO:0000313" key="5">
    <source>
        <dbReference type="EMBL" id="VIO96352.1"/>
    </source>
</evidence>
<dbReference type="OMA" id="FETHYAV"/>
<dbReference type="AlphaFoldDB" id="A0A0I9NAS1"/>
<reference evidence="7" key="4">
    <citation type="submission" date="2020-12" db="UniProtKB">
        <authorList>
            <consortium name="WormBaseParasite"/>
        </authorList>
    </citation>
    <scope>IDENTIFICATION</scope>
</reference>
<evidence type="ECO:0000313" key="6">
    <source>
        <dbReference type="Proteomes" id="UP000006672"/>
    </source>
</evidence>
<dbReference type="Gene3D" id="3.40.50.720">
    <property type="entry name" value="NAD(P)-binding Rossmann-like Domain"/>
    <property type="match status" value="1"/>
</dbReference>
<proteinExistence type="inferred from homology"/>
<dbReference type="RefSeq" id="XP_001901163.1">
    <property type="nucleotide sequence ID" value="XM_001901128.2"/>
</dbReference>
<dbReference type="PANTHER" id="PTHR24320:SF264">
    <property type="entry name" value="DEHYDROGENASE_REDUCTASE SDR FAMILY MEMBER ON CHROMOSOME X"/>
    <property type="match status" value="1"/>
</dbReference>
<dbReference type="GO" id="GO:0016491">
    <property type="term" value="F:oxidoreductase activity"/>
    <property type="evidence" value="ECO:0007669"/>
    <property type="project" value="UniProtKB-KW"/>
</dbReference>
<dbReference type="EMBL" id="LN857024">
    <property type="protein sequence ID" value="CTP81728.1"/>
    <property type="molecule type" value="Genomic_DNA"/>
</dbReference>
<reference evidence="5" key="3">
    <citation type="submission" date="2019-04" db="EMBL/GenBank/DDBJ databases">
        <authorList>
            <person name="Howe K."/>
            <person name="Paulini M."/>
            <person name="Williams G."/>
        </authorList>
    </citation>
    <scope>NUCLEOTIDE SEQUENCE [LARGE SCALE GENOMIC DNA]</scope>
    <source>
        <strain evidence="5">FR3</strain>
    </source>
</reference>
<organism evidence="4">
    <name type="scientific">Brugia malayi</name>
    <name type="common">Filarial nematode worm</name>
    <dbReference type="NCBI Taxonomy" id="6279"/>
    <lineage>
        <taxon>Eukaryota</taxon>
        <taxon>Metazoa</taxon>
        <taxon>Ecdysozoa</taxon>
        <taxon>Nematoda</taxon>
        <taxon>Chromadorea</taxon>
        <taxon>Rhabditida</taxon>
        <taxon>Spirurina</taxon>
        <taxon>Spiruromorpha</taxon>
        <taxon>Filarioidea</taxon>
        <taxon>Onchocercidae</taxon>
        <taxon>Brugia</taxon>
    </lineage>
</organism>
<keyword evidence="2" id="KW-0560">Oxidoreductase</keyword>
<dbReference type="KEGG" id="bmy:BM_BM2432"/>
<dbReference type="OrthoDB" id="191139at2759"/>